<evidence type="ECO:0000256" key="3">
    <source>
        <dbReference type="ARBA" id="ARBA00022475"/>
    </source>
</evidence>
<dbReference type="SUPFAM" id="SSF82861">
    <property type="entry name" value="Mechanosensitive channel protein MscS (YggB), transmembrane region"/>
    <property type="match status" value="1"/>
</dbReference>
<keyword evidence="3" id="KW-1003">Cell membrane</keyword>
<dbReference type="GO" id="GO:0005886">
    <property type="term" value="C:plasma membrane"/>
    <property type="evidence" value="ECO:0007669"/>
    <property type="project" value="UniProtKB-SubCell"/>
</dbReference>
<keyword evidence="5 7" id="KW-1133">Transmembrane helix</keyword>
<keyword evidence="4 7" id="KW-0812">Transmembrane</keyword>
<feature type="signal peptide" evidence="8">
    <location>
        <begin position="1"/>
        <end position="21"/>
    </location>
</feature>
<feature type="domain" description="Mechanosensitive ion channel MscS" evidence="9">
    <location>
        <begin position="208"/>
        <end position="273"/>
    </location>
</feature>
<dbReference type="PANTHER" id="PTHR30566">
    <property type="entry name" value="YNAI-RELATED MECHANOSENSITIVE ION CHANNEL"/>
    <property type="match status" value="1"/>
</dbReference>
<feature type="domain" description="Mechanosensitive ion channel transmembrane helices 2/3" evidence="10">
    <location>
        <begin position="166"/>
        <end position="206"/>
    </location>
</feature>
<keyword evidence="6 7" id="KW-0472">Membrane</keyword>
<comment type="subcellular location">
    <subcellularLocation>
        <location evidence="1">Cell membrane</location>
        <topology evidence="1">Multi-pass membrane protein</topology>
    </subcellularLocation>
</comment>
<reference evidence="11 12" key="1">
    <citation type="submission" date="2020-03" db="EMBL/GenBank/DDBJ databases">
        <title>Genomic Encyclopedia of Type Strains, Phase IV (KMG-IV): sequencing the most valuable type-strain genomes for metagenomic binning, comparative biology and taxonomic classification.</title>
        <authorList>
            <person name="Goeker M."/>
        </authorList>
    </citation>
    <scope>NUCLEOTIDE SEQUENCE [LARGE SCALE GENOMIC DNA]</scope>
    <source>
        <strain evidence="11 12">DSM 25229</strain>
    </source>
</reference>
<evidence type="ECO:0000313" key="11">
    <source>
        <dbReference type="EMBL" id="NJB90509.1"/>
    </source>
</evidence>
<evidence type="ECO:0000259" key="10">
    <source>
        <dbReference type="Pfam" id="PF21088"/>
    </source>
</evidence>
<sequence>MTFSLLAAATTAAPKAAPARAAATNPIEDLQRYWDMSVAWVNTHWLQIGIAIGVGLFIYFLLSLLRRIALKHAQSAEGDMSLTHIAGRVIHKTKSLVLAIIAIRLVAGYAQPPAVIMQIVQLVFTVAVVLQGAIWVREIVLGLIQRRAAEGHNETLSNAMGIIRLLISVALFAIAGIVILDNMGVNVTGLVAGLGIGGIAIGLAAQGIFSDLFASLSIIFDRPFRVGETIKYDTSTATVERIGLKSTRLRSVNGELLVISNTNLLAKEITNFAHLHRRRVTFMIGVIYQTTPAMLRDLPALLEEQVKAAGQEFIRSSFVTFGPSSLDFELLFDVFSDDYDVVTAARTDVAIRLFETLAGAGYEFAYPTQTTFTAAPDGTMILPYAESVTMKTPKPAKG</sequence>
<dbReference type="InterPro" id="IPR010920">
    <property type="entry name" value="LSM_dom_sf"/>
</dbReference>
<dbReference type="AlphaFoldDB" id="A0A7X5XT71"/>
<evidence type="ECO:0000256" key="8">
    <source>
        <dbReference type="SAM" id="SignalP"/>
    </source>
</evidence>
<dbReference type="RefSeq" id="WP_167921944.1">
    <property type="nucleotide sequence ID" value="NZ_JAATIT010000003.1"/>
</dbReference>
<gene>
    <name evidence="11" type="ORF">GGR90_002703</name>
</gene>
<dbReference type="Pfam" id="PF21088">
    <property type="entry name" value="MS_channel_1st"/>
    <property type="match status" value="1"/>
</dbReference>
<accession>A0A7X5XT71</accession>
<dbReference type="Gene3D" id="1.10.287.1260">
    <property type="match status" value="1"/>
</dbReference>
<protein>
    <submittedName>
        <fullName evidence="11">Small-conductance mechanosensitive channel</fullName>
    </submittedName>
</protein>
<dbReference type="InterPro" id="IPR006685">
    <property type="entry name" value="MscS_channel_2nd"/>
</dbReference>
<feature type="transmembrane region" description="Helical" evidence="7">
    <location>
        <begin position="161"/>
        <end position="180"/>
    </location>
</feature>
<evidence type="ECO:0000256" key="4">
    <source>
        <dbReference type="ARBA" id="ARBA00022692"/>
    </source>
</evidence>
<dbReference type="InterPro" id="IPR011066">
    <property type="entry name" value="MscS_channel_C_sf"/>
</dbReference>
<name>A0A7X5XT71_9SPHN</name>
<organism evidence="11 12">
    <name type="scientific">Sphingopyxis italica</name>
    <dbReference type="NCBI Taxonomy" id="1129133"/>
    <lineage>
        <taxon>Bacteria</taxon>
        <taxon>Pseudomonadati</taxon>
        <taxon>Pseudomonadota</taxon>
        <taxon>Alphaproteobacteria</taxon>
        <taxon>Sphingomonadales</taxon>
        <taxon>Sphingomonadaceae</taxon>
        <taxon>Sphingopyxis</taxon>
    </lineage>
</organism>
<keyword evidence="8" id="KW-0732">Signal</keyword>
<dbReference type="SUPFAM" id="SSF50182">
    <property type="entry name" value="Sm-like ribonucleoproteins"/>
    <property type="match status" value="1"/>
</dbReference>
<evidence type="ECO:0000313" key="12">
    <source>
        <dbReference type="Proteomes" id="UP000535078"/>
    </source>
</evidence>
<dbReference type="Pfam" id="PF00924">
    <property type="entry name" value="MS_channel_2nd"/>
    <property type="match status" value="1"/>
</dbReference>
<feature type="transmembrane region" description="Helical" evidence="7">
    <location>
        <begin position="192"/>
        <end position="220"/>
    </location>
</feature>
<dbReference type="InterPro" id="IPR011014">
    <property type="entry name" value="MscS_channel_TM-2"/>
</dbReference>
<evidence type="ECO:0000256" key="1">
    <source>
        <dbReference type="ARBA" id="ARBA00004651"/>
    </source>
</evidence>
<evidence type="ECO:0000256" key="2">
    <source>
        <dbReference type="ARBA" id="ARBA00008017"/>
    </source>
</evidence>
<keyword evidence="12" id="KW-1185">Reference proteome</keyword>
<evidence type="ECO:0000256" key="5">
    <source>
        <dbReference type="ARBA" id="ARBA00022989"/>
    </source>
</evidence>
<comment type="caution">
    <text evidence="11">The sequence shown here is derived from an EMBL/GenBank/DDBJ whole genome shotgun (WGS) entry which is preliminary data.</text>
</comment>
<evidence type="ECO:0000259" key="9">
    <source>
        <dbReference type="Pfam" id="PF00924"/>
    </source>
</evidence>
<dbReference type="InterPro" id="IPR023408">
    <property type="entry name" value="MscS_beta-dom_sf"/>
</dbReference>
<dbReference type="SUPFAM" id="SSF82689">
    <property type="entry name" value="Mechanosensitive channel protein MscS (YggB), C-terminal domain"/>
    <property type="match status" value="1"/>
</dbReference>
<dbReference type="EMBL" id="JAATIT010000003">
    <property type="protein sequence ID" value="NJB90509.1"/>
    <property type="molecule type" value="Genomic_DNA"/>
</dbReference>
<evidence type="ECO:0000256" key="6">
    <source>
        <dbReference type="ARBA" id="ARBA00023136"/>
    </source>
</evidence>
<dbReference type="InterPro" id="IPR049142">
    <property type="entry name" value="MS_channel_1st"/>
</dbReference>
<evidence type="ECO:0000256" key="7">
    <source>
        <dbReference type="SAM" id="Phobius"/>
    </source>
</evidence>
<dbReference type="Proteomes" id="UP000535078">
    <property type="component" value="Unassembled WGS sequence"/>
</dbReference>
<feature type="chain" id="PRO_5030905478" evidence="8">
    <location>
        <begin position="22"/>
        <end position="398"/>
    </location>
</feature>
<dbReference type="GO" id="GO:0008381">
    <property type="term" value="F:mechanosensitive monoatomic ion channel activity"/>
    <property type="evidence" value="ECO:0007669"/>
    <property type="project" value="UniProtKB-ARBA"/>
</dbReference>
<dbReference type="Gene3D" id="3.30.70.100">
    <property type="match status" value="1"/>
</dbReference>
<dbReference type="PANTHER" id="PTHR30566:SF25">
    <property type="entry name" value="INNER MEMBRANE PROTEIN"/>
    <property type="match status" value="1"/>
</dbReference>
<proteinExistence type="inferred from homology"/>
<comment type="similarity">
    <text evidence="2">Belongs to the MscS (TC 1.A.23) family.</text>
</comment>
<feature type="transmembrane region" description="Helical" evidence="7">
    <location>
        <begin position="118"/>
        <end position="140"/>
    </location>
</feature>
<dbReference type="Gene3D" id="2.30.30.60">
    <property type="match status" value="1"/>
</dbReference>
<feature type="transmembrane region" description="Helical" evidence="7">
    <location>
        <begin position="45"/>
        <end position="65"/>
    </location>
</feature>